<evidence type="ECO:0000256" key="3">
    <source>
        <dbReference type="PROSITE-ProRule" id="PRU10007"/>
    </source>
</evidence>
<evidence type="ECO:0000259" key="5">
    <source>
        <dbReference type="Pfam" id="PF00171"/>
    </source>
</evidence>
<evidence type="ECO:0000256" key="2">
    <source>
        <dbReference type="ARBA" id="ARBA00023002"/>
    </source>
</evidence>
<dbReference type="GO" id="GO:0016620">
    <property type="term" value="F:oxidoreductase activity, acting on the aldehyde or oxo group of donors, NAD or NADP as acceptor"/>
    <property type="evidence" value="ECO:0007669"/>
    <property type="project" value="InterPro"/>
</dbReference>
<dbReference type="FunFam" id="3.40.309.10:FF:000012">
    <property type="entry name" value="Betaine aldehyde dehydrogenase"/>
    <property type="match status" value="1"/>
</dbReference>
<dbReference type="EMBL" id="SIHO01000001">
    <property type="protein sequence ID" value="TFU05483.1"/>
    <property type="molecule type" value="Genomic_DNA"/>
</dbReference>
<proteinExistence type="inferred from homology"/>
<dbReference type="InterPro" id="IPR029510">
    <property type="entry name" value="Ald_DH_CS_GLU"/>
</dbReference>
<evidence type="ECO:0000313" key="6">
    <source>
        <dbReference type="EMBL" id="TFU05483.1"/>
    </source>
</evidence>
<dbReference type="InterPro" id="IPR015590">
    <property type="entry name" value="Aldehyde_DH_dom"/>
</dbReference>
<feature type="domain" description="Aldehyde dehydrogenase" evidence="5">
    <location>
        <begin position="27"/>
        <end position="483"/>
    </location>
</feature>
<dbReference type="Proteomes" id="UP000297737">
    <property type="component" value="Unassembled WGS sequence"/>
</dbReference>
<organism evidence="6 7">
    <name type="scientific">Glacieibacterium arshaanense</name>
    <dbReference type="NCBI Taxonomy" id="2511025"/>
    <lineage>
        <taxon>Bacteria</taxon>
        <taxon>Pseudomonadati</taxon>
        <taxon>Pseudomonadota</taxon>
        <taxon>Alphaproteobacteria</taxon>
        <taxon>Sphingomonadales</taxon>
        <taxon>Sphingosinicellaceae</taxon>
        <taxon>Glacieibacterium</taxon>
    </lineage>
</organism>
<dbReference type="InterPro" id="IPR016162">
    <property type="entry name" value="Ald_DH_N"/>
</dbReference>
<dbReference type="InterPro" id="IPR016163">
    <property type="entry name" value="Ald_DH_C"/>
</dbReference>
<name>A0A4Y9EQJ7_9SPHN</name>
<keyword evidence="7" id="KW-1185">Reference proteome</keyword>
<dbReference type="Gene3D" id="3.40.605.10">
    <property type="entry name" value="Aldehyde Dehydrogenase, Chain A, domain 1"/>
    <property type="match status" value="1"/>
</dbReference>
<comment type="similarity">
    <text evidence="1 4">Belongs to the aldehyde dehydrogenase family.</text>
</comment>
<dbReference type="RefSeq" id="WP_135244208.1">
    <property type="nucleotide sequence ID" value="NZ_SIHO01000001.1"/>
</dbReference>
<evidence type="ECO:0000313" key="7">
    <source>
        <dbReference type="Proteomes" id="UP000297737"/>
    </source>
</evidence>
<feature type="active site" evidence="3">
    <location>
        <position position="258"/>
    </location>
</feature>
<dbReference type="InterPro" id="IPR016161">
    <property type="entry name" value="Ald_DH/histidinol_DH"/>
</dbReference>
<dbReference type="PROSITE" id="PS00687">
    <property type="entry name" value="ALDEHYDE_DEHYDR_GLU"/>
    <property type="match status" value="1"/>
</dbReference>
<protein>
    <submittedName>
        <fullName evidence="6">Aldehyde dehydrogenase family protein</fullName>
    </submittedName>
</protein>
<sequence>MTREQPKSSQLQRWDHYINGASHAPASGNYIDAFDPCAGAAVDQVAAGSAADVDLAVRAAAAAAAAWRDRRPIERGRIMLAIAAKIREKAAHIAAIESRQTGKPAWQSPLEVEVAAQYFEFYGGLANLFHGEVIGLGAGYHSYTTREPFGVVGVITPWNAPINQAARGIAPALAAGNTVVAKPSEFTSASTVELARLACEECGLPPGVFNVVLGEGEACGAALVSHPLVRKVAFTGSVRAGRAISHIAAERLIPLTLELGGKSPNIIFDDADLKQAIPGAVRAFSGNAGQVCLAGSRLLVQTSVHGQVVEALAAAVAAVKVGPQSDAMVGPITTRAQYDRVRSYFEIARQDGARAIVGGNLDARDEWNAGWFVPPTVYAGVTNDMRIAREEIFGPVLVVIPFADEAEAIRIANDTEYGLAAGIWTQNLSRAHRVAAALEAGQIYVNEYQAGGVETPLGGYKNSGYGREKGIEALHHYTQLKCVTIKL</sequence>
<keyword evidence="2 4" id="KW-0560">Oxidoreductase</keyword>
<dbReference type="FunFam" id="3.40.605.10:FF:000007">
    <property type="entry name" value="NAD/NADP-dependent betaine aldehyde dehydrogenase"/>
    <property type="match status" value="1"/>
</dbReference>
<dbReference type="Pfam" id="PF00171">
    <property type="entry name" value="Aldedh"/>
    <property type="match status" value="1"/>
</dbReference>
<dbReference type="PANTHER" id="PTHR11699">
    <property type="entry name" value="ALDEHYDE DEHYDROGENASE-RELATED"/>
    <property type="match status" value="1"/>
</dbReference>
<dbReference type="SUPFAM" id="SSF53720">
    <property type="entry name" value="ALDH-like"/>
    <property type="match status" value="1"/>
</dbReference>
<comment type="caution">
    <text evidence="6">The sequence shown here is derived from an EMBL/GenBank/DDBJ whole genome shotgun (WGS) entry which is preliminary data.</text>
</comment>
<dbReference type="Gene3D" id="3.40.309.10">
    <property type="entry name" value="Aldehyde Dehydrogenase, Chain A, domain 2"/>
    <property type="match status" value="1"/>
</dbReference>
<evidence type="ECO:0000256" key="4">
    <source>
        <dbReference type="RuleBase" id="RU003345"/>
    </source>
</evidence>
<evidence type="ECO:0000256" key="1">
    <source>
        <dbReference type="ARBA" id="ARBA00009986"/>
    </source>
</evidence>
<reference evidence="6 7" key="1">
    <citation type="submission" date="2019-02" db="EMBL/GenBank/DDBJ databases">
        <title>Polymorphobacter sp. isolated from the lake at the Tibet of China.</title>
        <authorList>
            <person name="Li A."/>
        </authorList>
    </citation>
    <scope>NUCLEOTIDE SEQUENCE [LARGE SCALE GENOMIC DNA]</scope>
    <source>
        <strain evidence="6 7">DJ1R-1</strain>
    </source>
</reference>
<accession>A0A4Y9EQJ7</accession>
<gene>
    <name evidence="6" type="ORF">EUV02_00025</name>
</gene>
<dbReference type="AlphaFoldDB" id="A0A4Y9EQJ7"/>
<dbReference type="OrthoDB" id="9802947at2"/>